<reference evidence="3" key="2">
    <citation type="submission" date="2021-03" db="UniProtKB">
        <authorList>
            <consortium name="EnsemblPlants"/>
        </authorList>
    </citation>
    <scope>IDENTIFICATION</scope>
</reference>
<feature type="coiled-coil region" evidence="1">
    <location>
        <begin position="274"/>
        <end position="301"/>
    </location>
</feature>
<evidence type="ECO:0000313" key="4">
    <source>
        <dbReference type="Proteomes" id="UP000596660"/>
    </source>
</evidence>
<dbReference type="OMA" id="NAIQHHR"/>
<proteinExistence type="predicted"/>
<dbReference type="InterPro" id="IPR044759">
    <property type="entry name" value="bZIP_RF2"/>
</dbReference>
<dbReference type="InterPro" id="IPR044797">
    <property type="entry name" value="At4g06598-like"/>
</dbReference>
<dbReference type="GO" id="GO:0003700">
    <property type="term" value="F:DNA-binding transcription factor activity"/>
    <property type="evidence" value="ECO:0007669"/>
    <property type="project" value="InterPro"/>
</dbReference>
<dbReference type="AlphaFoldDB" id="A0A803LER3"/>
<feature type="compositionally biased region" description="Basic and acidic residues" evidence="2">
    <location>
        <begin position="205"/>
        <end position="241"/>
    </location>
</feature>
<evidence type="ECO:0000256" key="2">
    <source>
        <dbReference type="SAM" id="MobiDB-lite"/>
    </source>
</evidence>
<keyword evidence="1" id="KW-0175">Coiled coil</keyword>
<protein>
    <recommendedName>
        <fullName evidence="5">BZIP domain-containing protein</fullName>
    </recommendedName>
</protein>
<dbReference type="GO" id="GO:0005634">
    <property type="term" value="C:nucleus"/>
    <property type="evidence" value="ECO:0007669"/>
    <property type="project" value="UniProtKB-ARBA"/>
</dbReference>
<dbReference type="EnsemblPlants" id="AUR62011669-RA">
    <property type="protein sequence ID" value="AUR62011669-RA:cds"/>
    <property type="gene ID" value="AUR62011669"/>
</dbReference>
<feature type="region of interest" description="Disordered" evidence="2">
    <location>
        <begin position="190"/>
        <end position="248"/>
    </location>
</feature>
<accession>A0A803LER3</accession>
<reference evidence="3" key="1">
    <citation type="journal article" date="2017" name="Nature">
        <title>The genome of Chenopodium quinoa.</title>
        <authorList>
            <person name="Jarvis D.E."/>
            <person name="Ho Y.S."/>
            <person name="Lightfoot D.J."/>
            <person name="Schmoeckel S.M."/>
            <person name="Li B."/>
            <person name="Borm T.J.A."/>
            <person name="Ohyanagi H."/>
            <person name="Mineta K."/>
            <person name="Michell C.T."/>
            <person name="Saber N."/>
            <person name="Kharbatia N.M."/>
            <person name="Rupper R.R."/>
            <person name="Sharp A.R."/>
            <person name="Dally N."/>
            <person name="Boughton B.A."/>
            <person name="Woo Y.H."/>
            <person name="Gao G."/>
            <person name="Schijlen E.G.W.M."/>
            <person name="Guo X."/>
            <person name="Momin A.A."/>
            <person name="Negrao S."/>
            <person name="Al-Babili S."/>
            <person name="Gehring C."/>
            <person name="Roessner U."/>
            <person name="Jung C."/>
            <person name="Murphy K."/>
            <person name="Arold S.T."/>
            <person name="Gojobori T."/>
            <person name="van der Linden C.G."/>
            <person name="van Loo E.N."/>
            <person name="Jellen E.N."/>
            <person name="Maughan P.J."/>
            <person name="Tester M."/>
        </authorList>
    </citation>
    <scope>NUCLEOTIDE SEQUENCE [LARGE SCALE GENOMIC DNA]</scope>
    <source>
        <strain evidence="3">cv. PI 614886</strain>
    </source>
</reference>
<evidence type="ECO:0000256" key="1">
    <source>
        <dbReference type="SAM" id="Coils"/>
    </source>
</evidence>
<dbReference type="PANTHER" id="PTHR46835">
    <property type="entry name" value="BASIC-LEUCINE ZIPPER (BZIP) TRANSCRIPTION FACTOR FAMILY PROTEIN-RELATED"/>
    <property type="match status" value="1"/>
</dbReference>
<evidence type="ECO:0008006" key="5">
    <source>
        <dbReference type="Google" id="ProtNLM"/>
    </source>
</evidence>
<name>A0A803LER3_CHEQI</name>
<keyword evidence="4" id="KW-1185">Reference proteome</keyword>
<organism evidence="3 4">
    <name type="scientific">Chenopodium quinoa</name>
    <name type="common">Quinoa</name>
    <dbReference type="NCBI Taxonomy" id="63459"/>
    <lineage>
        <taxon>Eukaryota</taxon>
        <taxon>Viridiplantae</taxon>
        <taxon>Streptophyta</taxon>
        <taxon>Embryophyta</taxon>
        <taxon>Tracheophyta</taxon>
        <taxon>Spermatophyta</taxon>
        <taxon>Magnoliopsida</taxon>
        <taxon>eudicotyledons</taxon>
        <taxon>Gunneridae</taxon>
        <taxon>Pentapetalae</taxon>
        <taxon>Caryophyllales</taxon>
        <taxon>Chenopodiaceae</taxon>
        <taxon>Chenopodioideae</taxon>
        <taxon>Atripliceae</taxon>
        <taxon>Chenopodium</taxon>
    </lineage>
</organism>
<dbReference type="CDD" id="cd14703">
    <property type="entry name" value="bZIP_plant_RF2"/>
    <property type="match status" value="1"/>
</dbReference>
<feature type="region of interest" description="Disordered" evidence="2">
    <location>
        <begin position="1"/>
        <end position="95"/>
    </location>
</feature>
<sequence>MSNPKGPANFRNLMQNGKNSLLPPKCPFPSITSSYSDYGPNTSLGSKPTSKCRDGNAYHQRTSSESLLDEQPSWLDDLLNEPETPVRKGHRRSSSDSFAYCDAGSMPSMDYMAPMTVSHDENIQSKFRPMVSAPLWGSQNFDHSKETPQGSLYHDLNFYGKRKNKAMEMKLAPANHASGLRLSRDNAVTQSVGGSAAPLEADPVPAEKQDQSDSGSHDLRTSFEKKDGSHAKTPSENDTKRAKQQFAQRSRVRKLQYIAELENNAEGSEVSAELEFLNQQNLILSMENKALKQRLESLAQEKLIKYRFLKRNLCFQEQKLAWKQPVRLCLEVQ</sequence>
<feature type="compositionally biased region" description="Polar residues" evidence="2">
    <location>
        <begin position="30"/>
        <end position="49"/>
    </location>
</feature>
<dbReference type="PANTHER" id="PTHR46835:SF3">
    <property type="entry name" value="BASIC-LEUCINE ZIPPER (BZIP) TRANSCRIPTION FACTOR FAMILY PROTEIN"/>
    <property type="match status" value="1"/>
</dbReference>
<evidence type="ECO:0000313" key="3">
    <source>
        <dbReference type="EnsemblPlants" id="AUR62011669-RA:cds"/>
    </source>
</evidence>
<dbReference type="Proteomes" id="UP000596660">
    <property type="component" value="Unplaced"/>
</dbReference>
<dbReference type="Gramene" id="AUR62011669-RA">
    <property type="protein sequence ID" value="AUR62011669-RA:cds"/>
    <property type="gene ID" value="AUR62011669"/>
</dbReference>